<dbReference type="InterPro" id="IPR041588">
    <property type="entry name" value="Integrase_H2C2"/>
</dbReference>
<dbReference type="GO" id="GO:0003676">
    <property type="term" value="F:nucleic acid binding"/>
    <property type="evidence" value="ECO:0007669"/>
    <property type="project" value="InterPro"/>
</dbReference>
<dbReference type="SMART" id="SM00343">
    <property type="entry name" value="ZnF_C2HC"/>
    <property type="match status" value="2"/>
</dbReference>
<dbReference type="PANTHER" id="PTHR24559">
    <property type="entry name" value="TRANSPOSON TY3-I GAG-POL POLYPROTEIN"/>
    <property type="match status" value="1"/>
</dbReference>
<feature type="domain" description="CCHC-type" evidence="4">
    <location>
        <begin position="1377"/>
        <end position="1392"/>
    </location>
</feature>
<dbReference type="Gene3D" id="3.30.70.270">
    <property type="match status" value="1"/>
</dbReference>
<dbReference type="CDD" id="cd01647">
    <property type="entry name" value="RT_LTR"/>
    <property type="match status" value="1"/>
</dbReference>
<dbReference type="Pfam" id="PF00078">
    <property type="entry name" value="RVT_1"/>
    <property type="match status" value="1"/>
</dbReference>
<feature type="domain" description="Reverse transcriptase" evidence="5">
    <location>
        <begin position="1575"/>
        <end position="1753"/>
    </location>
</feature>
<proteinExistence type="predicted"/>
<dbReference type="PROSITE" id="PS50158">
    <property type="entry name" value="ZF_CCHC"/>
    <property type="match status" value="2"/>
</dbReference>
<keyword evidence="2" id="KW-0175">Coiled coil</keyword>
<dbReference type="InterPro" id="IPR000477">
    <property type="entry name" value="RT_dom"/>
</dbReference>
<dbReference type="Pfam" id="PF17921">
    <property type="entry name" value="Integrase_H2C2"/>
    <property type="match status" value="1"/>
</dbReference>
<dbReference type="Pfam" id="PF24626">
    <property type="entry name" value="SH3_Tf2-1"/>
    <property type="match status" value="2"/>
</dbReference>
<gene>
    <name evidence="6" type="ORF">Tci_002087</name>
</gene>
<keyword evidence="1" id="KW-0479">Metal-binding</keyword>
<dbReference type="InterPro" id="IPR043128">
    <property type="entry name" value="Rev_trsase/Diguanyl_cyclase"/>
</dbReference>
<feature type="compositionally biased region" description="Polar residues" evidence="3">
    <location>
        <begin position="1239"/>
        <end position="1250"/>
    </location>
</feature>
<dbReference type="SUPFAM" id="SSF56672">
    <property type="entry name" value="DNA/RNA polymerases"/>
    <property type="match status" value="1"/>
</dbReference>
<dbReference type="Gene3D" id="2.40.70.10">
    <property type="entry name" value="Acid Proteases"/>
    <property type="match status" value="1"/>
</dbReference>
<feature type="coiled-coil region" evidence="2">
    <location>
        <begin position="1110"/>
        <end position="1137"/>
    </location>
</feature>
<dbReference type="SUPFAM" id="SSF57756">
    <property type="entry name" value="Retrovirus zinc finger-like domains"/>
    <property type="match status" value="1"/>
</dbReference>
<name>A0A699GJW8_TANCI</name>
<evidence type="ECO:0000256" key="3">
    <source>
        <dbReference type="SAM" id="MobiDB-lite"/>
    </source>
</evidence>
<dbReference type="InterPro" id="IPR012337">
    <property type="entry name" value="RNaseH-like_sf"/>
</dbReference>
<keyword evidence="6" id="KW-0695">RNA-directed DNA polymerase</keyword>
<dbReference type="Gene3D" id="3.30.420.10">
    <property type="entry name" value="Ribonuclease H-like superfamily/Ribonuclease H"/>
    <property type="match status" value="1"/>
</dbReference>
<evidence type="ECO:0000313" key="6">
    <source>
        <dbReference type="EMBL" id="GEU30109.1"/>
    </source>
</evidence>
<reference evidence="6" key="1">
    <citation type="journal article" date="2019" name="Sci. Rep.">
        <title>Draft genome of Tanacetum cinerariifolium, the natural source of mosquito coil.</title>
        <authorList>
            <person name="Yamashiro T."/>
            <person name="Shiraishi A."/>
            <person name="Satake H."/>
            <person name="Nakayama K."/>
        </authorList>
    </citation>
    <scope>NUCLEOTIDE SEQUENCE</scope>
</reference>
<keyword evidence="6" id="KW-0808">Transferase</keyword>
<sequence length="2080" mass="237720">MGQCRDEISSGTEAPYLGPEQDRVVADLSQPEKDRLKANIHATNILLQGFPRDIYKLINHNRDAKDIWDKGENIHDYYVRGDRTGFKETMIWVMLMQEIGELRAELSRAGNANARQGKPIKCYNCNGIGHIARNCGLTNTFDDDVDEGPVQDMSQNEDNIFQADQCDAFDSDVDEAPTPQTMLMANLSSFAPVYDKAGLSYDSNTLSEKENKLLEEFLDMKHLKEKVKDKLYKQDQSLQTVHMLCKPKSFYDEINMVAIGYKNPFYLSKAKQVQPTLYSGQEIVKPNHARVLVYDSEDTLEIAETTRKQMISKMKDPECVKKKVKIAPRDYLKENYLATFTPQKQLTPEQIFWSDDLIKIKAKALKEKAKSAKPITAMTVYPPNTPRITPIGLTEGKGVLNKQRHVISPRYAIGVEPILPHIRNNREVHLDCLKHLKEDVATLCEIVEETRVDKPLDSSLVSACRYTKHSPELLEYVIGTCLKDFNARDKKLASTPFTKKKSKPRRNTKKDRTLPAKSAMKKVEDYPNNRSRVKQVWQPTGKLFTTIGYQWKPNGRTFTLGEQCPLTRLTISKVVPVIQPDNISTSAIVITKRLSNTSQKSLTSKHEKAISTDTPIIVVTQLIDDSMKLTVCANQQDPNRIWRSNIPNSPYSSVFKCRDVNGVDLIKGNRGTNLYTISIEDMMKSSPICLLSKASKNKSWLWHRPDPILLMPGQISPGLVPDDVLVAPYVPPTHKDLKILFQQMFEEYFEPLGVERPVPPTHVVQVPIILAGTPSSITIDQDSEVRDSQLIDPELIRDTTEKIVQIKNCLLAACSRQKSYADKRAKPLEFKVGDIVLLKILARVGHVAYTLEFLEDLKGIHSTFHVSNLKKCLAEGDVVIPLDEIQLDDKLHMIEEPIPVRGMNPWVTKDVGNDGVEIITVNIIPLNHVDDVLVVEPEQHDDVPVVPEPVFVDEDEDPKEEKFKEEEEDPREEEDDMEVDIEEDENEPKLTYPYEKIDPLNPLPPASESEPKDEIEVKDPIEHEDETIPANVHRVGESSTALFICEDSNGLLPSLMRRDINSLFGRMASISRRLCGHETTHALVEKKGKAKDEFYGKLILDLGNKVRSSIEQGTAAMEKLVEKLGNAEDKVECKKMKKELKEARFINTFLRMQNERVERGLYWTRVRAHEFYQKMIHKGFMFEERPNGAINVPIKTEKSPSSESIMPLKSVPLTQAAIRRMIKDNVDAAIAAERARQANVRNEASGSRPSRGQDATPVAHECTFAGFMKCNPTAFRGTEEAVELLRWFEKTKSVFGINECAEGKKANLSEAVRMAHKLMDQKAQARDLESWKERSESGRPFKVEIVVARAIKGITHSRYCKEKHVATGANALPIPNCYDCGEQGHTRNRCPKMVKQEEVREFRGWAYAIKDPEPKGPNVVVGTFLVDNRYALVLFDSGSDRSFMDTRFSSMLDIDPVKIGASYEVELSNGRVVSTNTVVKGCTLNLVNHVFKIDLMLIKLGTFDVIIGMDWLVKQDVVIICGERVVRIPYGNKIRQVERETNGRRARDFPEVFLEELLRLPPPRQVEFRIDLVPGVAPVTRALYRLAPSEMKELLKDGSFRMCIDYRMLNKLTFKNRYPLLRIDDLFDQLQGSHAYSKIDLQSGYQQLHIKEEDIQITTFRTRYGHFEFQVMSFGLTNAPAVFMDLMNRVCKPDLDKFVIIFIDDILVYSKDKEEHEKHLKIILELLKKERLYAKFSKCDFWLDSVQFKGHVIDRSGVHVDPTKVEAIKSWAAPTTPMEVSGVHVDPTKVEAIKSWAAPTTPMEVRFRDLVMYELHESKYSIHLGSDKMYQDFKPLYGWPNLKADIATYPEIPVWKWERITMDFVSGLPRTPRDQDSYFTSRFWRSHQEALGANLDMSIAYHPQTDGQSERTIQMLEDILRACMIDFGISWDRHFPFVDRQKSYADKRAKPLEFEVGDMVLLKVSPWKGVVRFGKRKKLSLRYIRPFKILARVSHVAYTLELPEELKGIHGTFHVSNLKKFLAEDDVVIPLDEIQLDDKFHMIEELMEVKNTWEHEEQIKKKYPHLFTSKDEARKANKSS</sequence>
<keyword evidence="1" id="KW-0863">Zinc-finger</keyword>
<evidence type="ECO:0000256" key="1">
    <source>
        <dbReference type="PROSITE-ProRule" id="PRU00047"/>
    </source>
</evidence>
<protein>
    <submittedName>
        <fullName evidence="6">Putative reverse transcriptase domain-containing protein</fullName>
    </submittedName>
</protein>
<feature type="compositionally biased region" description="Basic residues" evidence="3">
    <location>
        <begin position="498"/>
        <end position="509"/>
    </location>
</feature>
<dbReference type="InterPro" id="IPR036397">
    <property type="entry name" value="RNaseH_sf"/>
</dbReference>
<dbReference type="InterPro" id="IPR001878">
    <property type="entry name" value="Znf_CCHC"/>
</dbReference>
<feature type="region of interest" description="Disordered" evidence="3">
    <location>
        <begin position="495"/>
        <end position="521"/>
    </location>
</feature>
<keyword evidence="1" id="KW-0862">Zinc</keyword>
<feature type="compositionally biased region" description="Acidic residues" evidence="3">
    <location>
        <begin position="966"/>
        <end position="986"/>
    </location>
</feature>
<keyword evidence="6" id="KW-0548">Nucleotidyltransferase</keyword>
<dbReference type="PANTHER" id="PTHR24559:SF427">
    <property type="entry name" value="RNA-DIRECTED DNA POLYMERASE"/>
    <property type="match status" value="1"/>
</dbReference>
<evidence type="ECO:0000259" key="5">
    <source>
        <dbReference type="PROSITE" id="PS50878"/>
    </source>
</evidence>
<feature type="domain" description="CCHC-type" evidence="4">
    <location>
        <begin position="121"/>
        <end position="135"/>
    </location>
</feature>
<dbReference type="InterPro" id="IPR053134">
    <property type="entry name" value="RNA-dir_DNA_polymerase"/>
</dbReference>
<dbReference type="SUPFAM" id="SSF50630">
    <property type="entry name" value="Acid proteases"/>
    <property type="match status" value="1"/>
</dbReference>
<dbReference type="InterPro" id="IPR043502">
    <property type="entry name" value="DNA/RNA_pol_sf"/>
</dbReference>
<evidence type="ECO:0000259" key="4">
    <source>
        <dbReference type="PROSITE" id="PS50158"/>
    </source>
</evidence>
<dbReference type="SUPFAM" id="SSF53098">
    <property type="entry name" value="Ribonuclease H-like"/>
    <property type="match status" value="1"/>
</dbReference>
<dbReference type="InterPro" id="IPR036875">
    <property type="entry name" value="Znf_CCHC_sf"/>
</dbReference>
<dbReference type="Pfam" id="PF00098">
    <property type="entry name" value="zf-CCHC"/>
    <property type="match status" value="1"/>
</dbReference>
<dbReference type="Gene3D" id="3.10.10.10">
    <property type="entry name" value="HIV Type 1 Reverse Transcriptase, subunit A, domain 1"/>
    <property type="match status" value="1"/>
</dbReference>
<feature type="region of interest" description="Disordered" evidence="3">
    <location>
        <begin position="949"/>
        <end position="1013"/>
    </location>
</feature>
<dbReference type="EMBL" id="BKCJ010000128">
    <property type="protein sequence ID" value="GEU30109.1"/>
    <property type="molecule type" value="Genomic_DNA"/>
</dbReference>
<dbReference type="GO" id="GO:0008270">
    <property type="term" value="F:zinc ion binding"/>
    <property type="evidence" value="ECO:0007669"/>
    <property type="project" value="UniProtKB-KW"/>
</dbReference>
<accession>A0A699GJW8</accession>
<dbReference type="GO" id="GO:0003964">
    <property type="term" value="F:RNA-directed DNA polymerase activity"/>
    <property type="evidence" value="ECO:0007669"/>
    <property type="project" value="UniProtKB-KW"/>
</dbReference>
<dbReference type="PROSITE" id="PS50878">
    <property type="entry name" value="RT_POL"/>
    <property type="match status" value="1"/>
</dbReference>
<dbReference type="Gene3D" id="1.10.340.70">
    <property type="match status" value="1"/>
</dbReference>
<comment type="caution">
    <text evidence="6">The sequence shown here is derived from an EMBL/GenBank/DDBJ whole genome shotgun (WGS) entry which is preliminary data.</text>
</comment>
<dbReference type="InterPro" id="IPR021109">
    <property type="entry name" value="Peptidase_aspartic_dom_sf"/>
</dbReference>
<feature type="region of interest" description="Disordered" evidence="3">
    <location>
        <begin position="1237"/>
        <end position="1256"/>
    </location>
</feature>
<dbReference type="InterPro" id="IPR056924">
    <property type="entry name" value="SH3_Tf2-1"/>
</dbReference>
<organism evidence="6">
    <name type="scientific">Tanacetum cinerariifolium</name>
    <name type="common">Dalmatian daisy</name>
    <name type="synonym">Chrysanthemum cinerariifolium</name>
    <dbReference type="NCBI Taxonomy" id="118510"/>
    <lineage>
        <taxon>Eukaryota</taxon>
        <taxon>Viridiplantae</taxon>
        <taxon>Streptophyta</taxon>
        <taxon>Embryophyta</taxon>
        <taxon>Tracheophyta</taxon>
        <taxon>Spermatophyta</taxon>
        <taxon>Magnoliopsida</taxon>
        <taxon>eudicotyledons</taxon>
        <taxon>Gunneridae</taxon>
        <taxon>Pentapetalae</taxon>
        <taxon>asterids</taxon>
        <taxon>campanulids</taxon>
        <taxon>Asterales</taxon>
        <taxon>Asteraceae</taxon>
        <taxon>Asteroideae</taxon>
        <taxon>Anthemideae</taxon>
        <taxon>Anthemidinae</taxon>
        <taxon>Tanacetum</taxon>
    </lineage>
</organism>
<evidence type="ECO:0000256" key="2">
    <source>
        <dbReference type="SAM" id="Coils"/>
    </source>
</evidence>
<dbReference type="CDD" id="cd00303">
    <property type="entry name" value="retropepsin_like"/>
    <property type="match status" value="1"/>
</dbReference>
<dbReference type="Pfam" id="PF08284">
    <property type="entry name" value="RVP_2"/>
    <property type="match status" value="1"/>
</dbReference>